<comment type="caution">
    <text evidence="2">The sequence shown here is derived from an EMBL/GenBank/DDBJ whole genome shotgun (WGS) entry which is preliminary data.</text>
</comment>
<evidence type="ECO:0000259" key="1">
    <source>
        <dbReference type="PROSITE" id="PS50943"/>
    </source>
</evidence>
<name>A0A367RVP1_NOSPU</name>
<feature type="domain" description="HTH cro/C1-type" evidence="1">
    <location>
        <begin position="17"/>
        <end position="72"/>
    </location>
</feature>
<evidence type="ECO:0000313" key="3">
    <source>
        <dbReference type="Proteomes" id="UP000252085"/>
    </source>
</evidence>
<proteinExistence type="predicted"/>
<dbReference type="Gene3D" id="1.10.260.40">
    <property type="entry name" value="lambda repressor-like DNA-binding domains"/>
    <property type="match status" value="1"/>
</dbReference>
<dbReference type="GO" id="GO:0003677">
    <property type="term" value="F:DNA binding"/>
    <property type="evidence" value="ECO:0007669"/>
    <property type="project" value="InterPro"/>
</dbReference>
<sequence length="155" mass="17043">MDTFKTPNSDESLASYVSRVRKKLNLTQSELADAAGIHGRSVGKIERGLTLKINRRTLQGLAIALGVPQEYFDAVIKGEEVSQVRGVKFCPQCWNPGAAVDPMWSHIKAKFCYLCGTPIRANCANCGELVLSLRHRFCPICGCAYKTPVKTAKIQ</sequence>
<reference evidence="2 3" key="1">
    <citation type="submission" date="2016-04" db="EMBL/GenBank/DDBJ databases">
        <authorList>
            <person name="Evans L.H."/>
            <person name="Alamgir A."/>
            <person name="Owens N."/>
            <person name="Weber N.D."/>
            <person name="Virtaneva K."/>
            <person name="Barbian K."/>
            <person name="Babar A."/>
            <person name="Rosenke K."/>
        </authorList>
    </citation>
    <scope>NUCLEOTIDE SEQUENCE [LARGE SCALE GENOMIC DNA]</scope>
    <source>
        <strain evidence="2">NIES-2108</strain>
    </source>
</reference>
<dbReference type="Pfam" id="PF01381">
    <property type="entry name" value="HTH_3"/>
    <property type="match status" value="1"/>
</dbReference>
<organism evidence="2 3">
    <name type="scientific">Nostoc punctiforme NIES-2108</name>
    <dbReference type="NCBI Taxonomy" id="1356359"/>
    <lineage>
        <taxon>Bacteria</taxon>
        <taxon>Bacillati</taxon>
        <taxon>Cyanobacteriota</taxon>
        <taxon>Cyanophyceae</taxon>
        <taxon>Nostocales</taxon>
        <taxon>Nostocaceae</taxon>
        <taxon>Nostoc</taxon>
    </lineage>
</organism>
<dbReference type="SMART" id="SM00530">
    <property type="entry name" value="HTH_XRE"/>
    <property type="match status" value="1"/>
</dbReference>
<protein>
    <submittedName>
        <fullName evidence="2">XRE family transcriptional regulator</fullName>
    </submittedName>
</protein>
<dbReference type="SUPFAM" id="SSF47413">
    <property type="entry name" value="lambda repressor-like DNA-binding domains"/>
    <property type="match status" value="1"/>
</dbReference>
<dbReference type="Pfam" id="PF12773">
    <property type="entry name" value="DZR"/>
    <property type="match status" value="1"/>
</dbReference>
<accession>A0A367RVP1</accession>
<dbReference type="Proteomes" id="UP000252085">
    <property type="component" value="Unassembled WGS sequence"/>
</dbReference>
<dbReference type="EMBL" id="LXQE01000073">
    <property type="protein sequence ID" value="RCJ40605.1"/>
    <property type="molecule type" value="Genomic_DNA"/>
</dbReference>
<dbReference type="InterPro" id="IPR025874">
    <property type="entry name" value="DZR"/>
</dbReference>
<evidence type="ECO:0000313" key="2">
    <source>
        <dbReference type="EMBL" id="RCJ40605.1"/>
    </source>
</evidence>
<gene>
    <name evidence="2" type="ORF">A6769_39725</name>
</gene>
<dbReference type="CDD" id="cd00093">
    <property type="entry name" value="HTH_XRE"/>
    <property type="match status" value="1"/>
</dbReference>
<dbReference type="InterPro" id="IPR010982">
    <property type="entry name" value="Lambda_DNA-bd_dom_sf"/>
</dbReference>
<dbReference type="AlphaFoldDB" id="A0A367RVP1"/>
<dbReference type="PROSITE" id="PS50943">
    <property type="entry name" value="HTH_CROC1"/>
    <property type="match status" value="1"/>
</dbReference>
<dbReference type="InterPro" id="IPR001387">
    <property type="entry name" value="Cro/C1-type_HTH"/>
</dbReference>